<sequence length="168" mass="19308">MIAIDYFISSFAMIACFSLCPVNAEKKTRLLGAPQPLNLTNAESRQKVSNFVQISLNYMKNDANKSKCLENMELIRIRNATRQIVAGSIYRIDFYVGDPRCFKQSSAVPFICLDDSNYKLCSVKIFTQLWISKVPHLEEYSCQNIRKEEALGGADLMHLYYNTSERRR</sequence>
<proteinExistence type="predicted"/>
<dbReference type="CDD" id="cd00042">
    <property type="entry name" value="CY"/>
    <property type="match status" value="1"/>
</dbReference>
<dbReference type="InterPro" id="IPR046350">
    <property type="entry name" value="Cystatin_sf"/>
</dbReference>
<evidence type="ECO:0000256" key="1">
    <source>
        <dbReference type="SAM" id="SignalP"/>
    </source>
</evidence>
<keyword evidence="1" id="KW-0732">Signal</keyword>
<feature type="domain" description="Cystatin" evidence="2">
    <location>
        <begin position="67"/>
        <end position="130"/>
    </location>
</feature>
<dbReference type="GO" id="GO:0004869">
    <property type="term" value="F:cysteine-type endopeptidase inhibitor activity"/>
    <property type="evidence" value="ECO:0007669"/>
    <property type="project" value="InterPro"/>
</dbReference>
<dbReference type="Proteomes" id="UP000887565">
    <property type="component" value="Unplaced"/>
</dbReference>
<dbReference type="OMA" id="WISKVPH"/>
<dbReference type="Gene3D" id="3.10.450.10">
    <property type="match status" value="1"/>
</dbReference>
<dbReference type="SUPFAM" id="SSF54403">
    <property type="entry name" value="Cystatin/monellin"/>
    <property type="match status" value="1"/>
</dbReference>
<dbReference type="AlphaFoldDB" id="A0A915IIY1"/>
<accession>A0A915IIY1</accession>
<reference evidence="4" key="1">
    <citation type="submission" date="2022-11" db="UniProtKB">
        <authorList>
            <consortium name="WormBaseParasite"/>
        </authorList>
    </citation>
    <scope>IDENTIFICATION</scope>
</reference>
<protein>
    <submittedName>
        <fullName evidence="4">Cystatin domain-containing protein</fullName>
    </submittedName>
</protein>
<organism evidence="3 4">
    <name type="scientific">Romanomermis culicivorax</name>
    <name type="common">Nematode worm</name>
    <dbReference type="NCBI Taxonomy" id="13658"/>
    <lineage>
        <taxon>Eukaryota</taxon>
        <taxon>Metazoa</taxon>
        <taxon>Ecdysozoa</taxon>
        <taxon>Nematoda</taxon>
        <taxon>Enoplea</taxon>
        <taxon>Dorylaimia</taxon>
        <taxon>Mermithida</taxon>
        <taxon>Mermithoidea</taxon>
        <taxon>Mermithidae</taxon>
        <taxon>Romanomermis</taxon>
    </lineage>
</organism>
<evidence type="ECO:0000259" key="2">
    <source>
        <dbReference type="Pfam" id="PF00031"/>
    </source>
</evidence>
<evidence type="ECO:0000313" key="3">
    <source>
        <dbReference type="Proteomes" id="UP000887565"/>
    </source>
</evidence>
<feature type="signal peptide" evidence="1">
    <location>
        <begin position="1"/>
        <end position="24"/>
    </location>
</feature>
<dbReference type="InterPro" id="IPR000010">
    <property type="entry name" value="Cystatin_dom"/>
</dbReference>
<keyword evidence="3" id="KW-1185">Reference proteome</keyword>
<name>A0A915IIY1_ROMCU</name>
<evidence type="ECO:0000313" key="4">
    <source>
        <dbReference type="WBParaSite" id="nRc.2.0.1.t14016-RA"/>
    </source>
</evidence>
<feature type="chain" id="PRO_5037412797" evidence="1">
    <location>
        <begin position="25"/>
        <end position="168"/>
    </location>
</feature>
<dbReference type="WBParaSite" id="nRc.2.0.1.t14016-RA">
    <property type="protein sequence ID" value="nRc.2.0.1.t14016-RA"/>
    <property type="gene ID" value="nRc.2.0.1.g14016"/>
</dbReference>
<dbReference type="Pfam" id="PF00031">
    <property type="entry name" value="Cystatin"/>
    <property type="match status" value="1"/>
</dbReference>